<dbReference type="Proteomes" id="UP000582659">
    <property type="component" value="Unassembled WGS sequence"/>
</dbReference>
<sequence>MAFIVPLVKKDYALYGQRRSNSVGCAPRRAANAAAATHPRIPRLSLDDNNSNMICSSTSSTPDSSASTSPVSAEPHRRRSKRISIRNLDESAANPPESSPSFSRLTPDDPIKRHVHFGFCEEIQYGSDEEEDEAAQNKPSGHMTLRKANSLPAEGTTPLVGVLRHRNDSQISVQKSKMASVFKWVRLCAPKN</sequence>
<organism evidence="2 3">
    <name type="scientific">Bursaphelenchus xylophilus</name>
    <name type="common">Pinewood nematode worm</name>
    <name type="synonym">Aphelenchoides xylophilus</name>
    <dbReference type="NCBI Taxonomy" id="6326"/>
    <lineage>
        <taxon>Eukaryota</taxon>
        <taxon>Metazoa</taxon>
        <taxon>Ecdysozoa</taxon>
        <taxon>Nematoda</taxon>
        <taxon>Chromadorea</taxon>
        <taxon>Rhabditida</taxon>
        <taxon>Tylenchina</taxon>
        <taxon>Tylenchomorpha</taxon>
        <taxon>Aphelenchoidea</taxon>
        <taxon>Aphelenchoididae</taxon>
        <taxon>Bursaphelenchus</taxon>
    </lineage>
</organism>
<dbReference type="EMBL" id="CAJFCV020000003">
    <property type="protein sequence ID" value="CAG9111820.1"/>
    <property type="molecule type" value="Genomic_DNA"/>
</dbReference>
<accession>A0A7I8WG23</accession>
<feature type="compositionally biased region" description="Low complexity" evidence="1">
    <location>
        <begin position="56"/>
        <end position="73"/>
    </location>
</feature>
<dbReference type="OrthoDB" id="10497811at2759"/>
<feature type="region of interest" description="Disordered" evidence="1">
    <location>
        <begin position="33"/>
        <end position="108"/>
    </location>
</feature>
<protein>
    <submittedName>
        <fullName evidence="2">(pine wood nematode) hypothetical protein</fullName>
    </submittedName>
</protein>
<comment type="caution">
    <text evidence="2">The sequence shown here is derived from an EMBL/GenBank/DDBJ whole genome shotgun (WGS) entry which is preliminary data.</text>
</comment>
<feature type="compositionally biased region" description="Low complexity" evidence="1">
    <location>
        <begin position="90"/>
        <end position="103"/>
    </location>
</feature>
<evidence type="ECO:0000313" key="3">
    <source>
        <dbReference type="Proteomes" id="UP000659654"/>
    </source>
</evidence>
<name>A0A7I8WG23_BURXY</name>
<proteinExistence type="predicted"/>
<evidence type="ECO:0000313" key="2">
    <source>
        <dbReference type="EMBL" id="CAD5223164.1"/>
    </source>
</evidence>
<dbReference type="AlphaFoldDB" id="A0A7I8WG23"/>
<keyword evidence="3" id="KW-1185">Reference proteome</keyword>
<dbReference type="EMBL" id="CAJFDI010000003">
    <property type="protein sequence ID" value="CAD5223164.1"/>
    <property type="molecule type" value="Genomic_DNA"/>
</dbReference>
<dbReference type="Proteomes" id="UP000659654">
    <property type="component" value="Unassembled WGS sequence"/>
</dbReference>
<evidence type="ECO:0000256" key="1">
    <source>
        <dbReference type="SAM" id="MobiDB-lite"/>
    </source>
</evidence>
<reference evidence="2" key="1">
    <citation type="submission" date="2020-09" db="EMBL/GenBank/DDBJ databases">
        <authorList>
            <person name="Kikuchi T."/>
        </authorList>
    </citation>
    <scope>NUCLEOTIDE SEQUENCE</scope>
    <source>
        <strain evidence="2">Ka4C1</strain>
    </source>
</reference>
<gene>
    <name evidence="2" type="ORF">BXYJ_LOCUS7842</name>
</gene>